<dbReference type="EMBL" id="JAYRBN010000037">
    <property type="protein sequence ID" value="KAL2746155.1"/>
    <property type="molecule type" value="Genomic_DNA"/>
</dbReference>
<protein>
    <submittedName>
        <fullName evidence="1">Uncharacterized protein</fullName>
    </submittedName>
</protein>
<reference evidence="1 2" key="1">
    <citation type="journal article" date="2024" name="Ann. Entomol. Soc. Am.">
        <title>Genomic analyses of the southern and eastern yellowjacket wasps (Hymenoptera: Vespidae) reveal evolutionary signatures of social life.</title>
        <authorList>
            <person name="Catto M.A."/>
            <person name="Caine P.B."/>
            <person name="Orr S.E."/>
            <person name="Hunt B.G."/>
            <person name="Goodisman M.A.D."/>
        </authorList>
    </citation>
    <scope>NUCLEOTIDE SEQUENCE [LARGE SCALE GENOMIC DNA]</scope>
    <source>
        <strain evidence="1">232</strain>
        <tissue evidence="1">Head and thorax</tissue>
    </source>
</reference>
<organism evidence="1 2">
    <name type="scientific">Vespula maculifrons</name>
    <name type="common">Eastern yellow jacket</name>
    <name type="synonym">Wasp</name>
    <dbReference type="NCBI Taxonomy" id="7453"/>
    <lineage>
        <taxon>Eukaryota</taxon>
        <taxon>Metazoa</taxon>
        <taxon>Ecdysozoa</taxon>
        <taxon>Arthropoda</taxon>
        <taxon>Hexapoda</taxon>
        <taxon>Insecta</taxon>
        <taxon>Pterygota</taxon>
        <taxon>Neoptera</taxon>
        <taxon>Endopterygota</taxon>
        <taxon>Hymenoptera</taxon>
        <taxon>Apocrita</taxon>
        <taxon>Aculeata</taxon>
        <taxon>Vespoidea</taxon>
        <taxon>Vespidae</taxon>
        <taxon>Vespinae</taxon>
        <taxon>Vespula</taxon>
    </lineage>
</organism>
<name>A0ABD2CN47_VESMC</name>
<evidence type="ECO:0000313" key="1">
    <source>
        <dbReference type="EMBL" id="KAL2746155.1"/>
    </source>
</evidence>
<proteinExistence type="predicted"/>
<dbReference type="AlphaFoldDB" id="A0ABD2CN47"/>
<accession>A0ABD2CN47</accession>
<dbReference type="Proteomes" id="UP001607303">
    <property type="component" value="Unassembled WGS sequence"/>
</dbReference>
<keyword evidence="2" id="KW-1185">Reference proteome</keyword>
<evidence type="ECO:0000313" key="2">
    <source>
        <dbReference type="Proteomes" id="UP001607303"/>
    </source>
</evidence>
<sequence length="98" mass="10940">MKKHINNGSVNECSTERGECEGVSFVQLERLLCTYVGVGEKEEKGAGCAWSLGGIALKLSSWYVSLRSIVVGENTYSEESNELKYWKTRGRLSEKCEI</sequence>
<gene>
    <name evidence="1" type="ORF">V1477_004525</name>
</gene>
<comment type="caution">
    <text evidence="1">The sequence shown here is derived from an EMBL/GenBank/DDBJ whole genome shotgun (WGS) entry which is preliminary data.</text>
</comment>